<dbReference type="HAMAP" id="MF_03009">
    <property type="entry name" value="eIF3j"/>
    <property type="match status" value="1"/>
</dbReference>
<dbReference type="FunCoup" id="N1J8E2">
    <property type="interactions" value="100"/>
</dbReference>
<keyword evidence="3 5" id="KW-0648">Protein biosynthesis</keyword>
<dbReference type="GO" id="GO:0001732">
    <property type="term" value="P:formation of cytoplasmic translation initiation complex"/>
    <property type="evidence" value="ECO:0007669"/>
    <property type="project" value="UniProtKB-UniRule"/>
</dbReference>
<evidence type="ECO:0000256" key="6">
    <source>
        <dbReference type="SAM" id="MobiDB-lite"/>
    </source>
</evidence>
<evidence type="ECO:0000313" key="7">
    <source>
        <dbReference type="EMBL" id="CCU76810.1"/>
    </source>
</evidence>
<evidence type="ECO:0000313" key="8">
    <source>
        <dbReference type="Proteomes" id="UP000015441"/>
    </source>
</evidence>
<sequence length="273" mass="30549">MPDKWDDEDDDSTPPASPRGVLPSTRRKFEDEENDSDVLDSWDAVEDSDVEREKAKAAAERKAKADAEAAANKKSKSQRIAEKLAEKARQLAENNDESSEEDVTTRRERLQQIEQESDMAHAVELFGNIGISNKRKVTTAANTVQVNSNDPSSTVDLTLLPLFDPKTKQQFEVLRDTLVPVISKNFKEAHYVMFLQDFTKQLAKDLPSDHIKKISSTLTTLSNEKMKEEKQAEKGGKKSKAAKTKVALVLSKNSSATPDVHAYDDEYADDDFM</sequence>
<comment type="subcellular location">
    <subcellularLocation>
        <location evidence="5">Cytoplasm</location>
    </subcellularLocation>
</comment>
<dbReference type="AlphaFoldDB" id="N1J8E2"/>
<name>N1J8E2_BLUG1</name>
<feature type="compositionally biased region" description="Acidic residues" evidence="6">
    <location>
        <begin position="31"/>
        <end position="50"/>
    </location>
</feature>
<feature type="compositionally biased region" description="Basic and acidic residues" evidence="6">
    <location>
        <begin position="51"/>
        <end position="67"/>
    </location>
</feature>
<dbReference type="HOGENOM" id="CLU_087988_0_0_1"/>
<dbReference type="PANTHER" id="PTHR21681:SF0">
    <property type="entry name" value="EUKARYOTIC TRANSLATION INITIATION FACTOR 3 SUBUNIT J"/>
    <property type="match status" value="1"/>
</dbReference>
<organism evidence="7 8">
    <name type="scientific">Blumeria graminis f. sp. hordei (strain DH14)</name>
    <name type="common">Barley powdery mildew</name>
    <name type="synonym">Oidium monilioides f. sp. hordei</name>
    <dbReference type="NCBI Taxonomy" id="546991"/>
    <lineage>
        <taxon>Eukaryota</taxon>
        <taxon>Fungi</taxon>
        <taxon>Dikarya</taxon>
        <taxon>Ascomycota</taxon>
        <taxon>Pezizomycotina</taxon>
        <taxon>Leotiomycetes</taxon>
        <taxon>Erysiphales</taxon>
        <taxon>Erysiphaceae</taxon>
        <taxon>Blumeria</taxon>
        <taxon>Blumeria hordei</taxon>
    </lineage>
</organism>
<feature type="region of interest" description="Disordered" evidence="6">
    <location>
        <begin position="1"/>
        <end position="79"/>
    </location>
</feature>
<dbReference type="Proteomes" id="UP000015441">
    <property type="component" value="Unassembled WGS sequence"/>
</dbReference>
<dbReference type="FunFam" id="1.10.246.60:FF:000003">
    <property type="entry name" value="Eukaryotic translation initiation factor 3 subunit J"/>
    <property type="match status" value="1"/>
</dbReference>
<comment type="caution">
    <text evidence="7">The sequence shown here is derived from an EMBL/GenBank/DDBJ whole genome shotgun (WGS) entry which is preliminary data.</text>
</comment>
<dbReference type="PANTHER" id="PTHR21681">
    <property type="entry name" value="EUKARYOTIC TRANSLATION INITIATION FACTOR 3 SUBUNIT J"/>
    <property type="match status" value="1"/>
</dbReference>
<dbReference type="InterPro" id="IPR023194">
    <property type="entry name" value="eIF3-like_dom_sf"/>
</dbReference>
<dbReference type="GO" id="GO:0003743">
    <property type="term" value="F:translation initiation factor activity"/>
    <property type="evidence" value="ECO:0007669"/>
    <property type="project" value="UniProtKB-UniRule"/>
</dbReference>
<dbReference type="eggNOG" id="KOG4813">
    <property type="taxonomic scope" value="Eukaryota"/>
</dbReference>
<comment type="subunit">
    <text evidence="5">Component of the eukaryotic translation initiation factor 3 (eIF-3) complex.</text>
</comment>
<keyword evidence="8" id="KW-1185">Reference proteome</keyword>
<comment type="similarity">
    <text evidence="5">Belongs to the eIF-3 subunit J family.</text>
</comment>
<dbReference type="GO" id="GO:0016282">
    <property type="term" value="C:eukaryotic 43S preinitiation complex"/>
    <property type="evidence" value="ECO:0007669"/>
    <property type="project" value="UniProtKB-UniRule"/>
</dbReference>
<dbReference type="EMBL" id="CAUH01003047">
    <property type="protein sequence ID" value="CCU76810.1"/>
    <property type="molecule type" value="Genomic_DNA"/>
</dbReference>
<keyword evidence="4" id="KW-0175">Coiled coil</keyword>
<keyword evidence="2 5" id="KW-0396">Initiation factor</keyword>
<accession>N1J8E2</accession>
<evidence type="ECO:0000256" key="2">
    <source>
        <dbReference type="ARBA" id="ARBA00022540"/>
    </source>
</evidence>
<dbReference type="OrthoDB" id="20381at2759"/>
<evidence type="ECO:0000256" key="3">
    <source>
        <dbReference type="ARBA" id="ARBA00022917"/>
    </source>
</evidence>
<comment type="function">
    <text evidence="5">Component of the eukaryotic translation initiation factor 3 (eIF-3) complex, which is involved in protein synthesis of a specialized repertoire of mRNAs and, together with other initiation factors, stimulates binding of mRNA and methionyl-tRNAi to the 40S ribosome. The eIF-3 complex specifically targets and initiates translation of a subset of mRNAs involved in cell proliferation.</text>
</comment>
<evidence type="ECO:0000256" key="5">
    <source>
        <dbReference type="HAMAP-Rule" id="MF_03009"/>
    </source>
</evidence>
<protein>
    <recommendedName>
        <fullName evidence="5">Eukaryotic translation initiation factor 3 subunit J</fullName>
        <shortName evidence="5">eIF3j</shortName>
    </recommendedName>
    <alternativeName>
        <fullName evidence="5">Eukaryotic translation initiation factor 3 30 kDa subunit homolog</fullName>
        <shortName evidence="5">eIF-3 30 kDa subunit homolog</shortName>
    </alternativeName>
</protein>
<keyword evidence="1 5" id="KW-0963">Cytoplasm</keyword>
<dbReference type="Pfam" id="PF08597">
    <property type="entry name" value="eIF3_subunit"/>
    <property type="match status" value="1"/>
</dbReference>
<evidence type="ECO:0000256" key="1">
    <source>
        <dbReference type="ARBA" id="ARBA00022490"/>
    </source>
</evidence>
<proteinExistence type="inferred from homology"/>
<dbReference type="InterPro" id="IPR013906">
    <property type="entry name" value="eIF3j"/>
</dbReference>
<dbReference type="STRING" id="546991.N1J8E2"/>
<dbReference type="Gene3D" id="1.10.246.60">
    <property type="entry name" value="Eukaryotic translation initiation factor 3 like domains"/>
    <property type="match status" value="1"/>
</dbReference>
<feature type="compositionally biased region" description="Acidic residues" evidence="6">
    <location>
        <begin position="1"/>
        <end position="12"/>
    </location>
</feature>
<dbReference type="GO" id="GO:0005852">
    <property type="term" value="C:eukaryotic translation initiation factor 3 complex"/>
    <property type="evidence" value="ECO:0007669"/>
    <property type="project" value="UniProtKB-UniRule"/>
</dbReference>
<reference evidence="7 8" key="1">
    <citation type="journal article" date="2010" name="Science">
        <title>Genome expansion and gene loss in powdery mildew fungi reveal tradeoffs in extreme parasitism.</title>
        <authorList>
            <person name="Spanu P.D."/>
            <person name="Abbott J.C."/>
            <person name="Amselem J."/>
            <person name="Burgis T.A."/>
            <person name="Soanes D.M."/>
            <person name="Stueber K."/>
            <person name="Ver Loren van Themaat E."/>
            <person name="Brown J.K.M."/>
            <person name="Butcher S.A."/>
            <person name="Gurr S.J."/>
            <person name="Lebrun M.-H."/>
            <person name="Ridout C.J."/>
            <person name="Schulze-Lefert P."/>
            <person name="Talbot N.J."/>
            <person name="Ahmadinejad N."/>
            <person name="Ametz C."/>
            <person name="Barton G.R."/>
            <person name="Benjdia M."/>
            <person name="Bidzinski P."/>
            <person name="Bindschedler L.V."/>
            <person name="Both M."/>
            <person name="Brewer M.T."/>
            <person name="Cadle-Davidson L."/>
            <person name="Cadle-Davidson M.M."/>
            <person name="Collemare J."/>
            <person name="Cramer R."/>
            <person name="Frenkel O."/>
            <person name="Godfrey D."/>
            <person name="Harriman J."/>
            <person name="Hoede C."/>
            <person name="King B.C."/>
            <person name="Klages S."/>
            <person name="Kleemann J."/>
            <person name="Knoll D."/>
            <person name="Koti P.S."/>
            <person name="Kreplak J."/>
            <person name="Lopez-Ruiz F.J."/>
            <person name="Lu X."/>
            <person name="Maekawa T."/>
            <person name="Mahanil S."/>
            <person name="Micali C."/>
            <person name="Milgroom M.G."/>
            <person name="Montana G."/>
            <person name="Noir S."/>
            <person name="O'Connell R.J."/>
            <person name="Oberhaensli S."/>
            <person name="Parlange F."/>
            <person name="Pedersen C."/>
            <person name="Quesneville H."/>
            <person name="Reinhardt R."/>
            <person name="Rott M."/>
            <person name="Sacristan S."/>
            <person name="Schmidt S.M."/>
            <person name="Schoen M."/>
            <person name="Skamnioti P."/>
            <person name="Sommer H."/>
            <person name="Stephens A."/>
            <person name="Takahara H."/>
            <person name="Thordal-Christensen H."/>
            <person name="Vigouroux M."/>
            <person name="Wessling R."/>
            <person name="Wicker T."/>
            <person name="Panstruga R."/>
        </authorList>
    </citation>
    <scope>NUCLEOTIDE SEQUENCE [LARGE SCALE GENOMIC DNA]</scope>
    <source>
        <strain evidence="7">DH14</strain>
    </source>
</reference>
<gene>
    <name evidence="5" type="primary">HCR1</name>
    <name evidence="7" type="ORF">BGHDH14_bgh00005</name>
</gene>
<evidence type="ECO:0000256" key="4">
    <source>
        <dbReference type="ARBA" id="ARBA00023054"/>
    </source>
</evidence>
<dbReference type="InParanoid" id="N1J8E2"/>
<dbReference type="GO" id="GO:0033290">
    <property type="term" value="C:eukaryotic 48S preinitiation complex"/>
    <property type="evidence" value="ECO:0007669"/>
    <property type="project" value="UniProtKB-UniRule"/>
</dbReference>